<sequence length="431" mass="48354">MAQESLEPGALPPAYKLNPSKDPDGIWRLQRVRHRTFSGTYVRTSGSGRTRKECLEDWNANFERNRQKSSARATRDTAREFELSDKMSKALDAWFKRETKRCEAGKIRPQSLINYRRWIYEADERGRRRRGSVKLMKEMGHLTIREVGKPKFLADYFEDVTEIGPSIAAGHYMILTAVFNMLTVAGLFDVSPMHPVPALEGGGGKQRALTSAERDGFLELLEERSSAEWLKPYWLTLLGTGIRPGEAMALRWCDLAHLDEPGEPVLMHVCGAVVPLKGGRVRQPHRKRGKDYHLVLPTWLGGVLRGWRDWTGPLDEQEPVFKGARGDWLSTPTMSRALGEVKAGSELEWFTFGNCRDTVATHITGKTRDPGRASAQLGHSAGSSVALRFYIDLEGYQFPAVDNAEVLESVAPGKVTLKLESGGFEPGWFRV</sequence>
<evidence type="ECO:0000313" key="4">
    <source>
        <dbReference type="EMBL" id="MBF6358232.1"/>
    </source>
</evidence>
<dbReference type="SUPFAM" id="SSF56349">
    <property type="entry name" value="DNA breaking-rejoining enzymes"/>
    <property type="match status" value="1"/>
</dbReference>
<accession>A0ABS0DL12</accession>
<dbReference type="InterPro" id="IPR011010">
    <property type="entry name" value="DNA_brk_join_enz"/>
</dbReference>
<feature type="domain" description="Tyr recombinase" evidence="3">
    <location>
        <begin position="204"/>
        <end position="408"/>
    </location>
</feature>
<feature type="region of interest" description="Disordered" evidence="2">
    <location>
        <begin position="1"/>
        <end position="22"/>
    </location>
</feature>
<evidence type="ECO:0000256" key="1">
    <source>
        <dbReference type="ARBA" id="ARBA00023172"/>
    </source>
</evidence>
<keyword evidence="1" id="KW-0233">DNA recombination</keyword>
<keyword evidence="5" id="KW-1185">Reference proteome</keyword>
<evidence type="ECO:0000259" key="3">
    <source>
        <dbReference type="PROSITE" id="PS51898"/>
    </source>
</evidence>
<organism evidence="4 5">
    <name type="scientific">Nocardia higoensis</name>
    <dbReference type="NCBI Taxonomy" id="228599"/>
    <lineage>
        <taxon>Bacteria</taxon>
        <taxon>Bacillati</taxon>
        <taxon>Actinomycetota</taxon>
        <taxon>Actinomycetes</taxon>
        <taxon>Mycobacteriales</taxon>
        <taxon>Nocardiaceae</taxon>
        <taxon>Nocardia</taxon>
    </lineage>
</organism>
<dbReference type="InterPro" id="IPR002104">
    <property type="entry name" value="Integrase_catalytic"/>
</dbReference>
<evidence type="ECO:0000313" key="5">
    <source>
        <dbReference type="Proteomes" id="UP000707731"/>
    </source>
</evidence>
<name>A0ABS0DL12_9NOCA</name>
<dbReference type="Proteomes" id="UP000707731">
    <property type="component" value="Unassembled WGS sequence"/>
</dbReference>
<evidence type="ECO:0000256" key="2">
    <source>
        <dbReference type="SAM" id="MobiDB-lite"/>
    </source>
</evidence>
<protein>
    <submittedName>
        <fullName evidence="4">Tyrosine-type recombinase/integrase</fullName>
    </submittedName>
</protein>
<dbReference type="RefSeq" id="WP_195005067.1">
    <property type="nucleotide sequence ID" value="NZ_JADLQN010000010.1"/>
</dbReference>
<dbReference type="InterPro" id="IPR013762">
    <property type="entry name" value="Integrase-like_cat_sf"/>
</dbReference>
<dbReference type="EMBL" id="JADLQN010000010">
    <property type="protein sequence ID" value="MBF6358232.1"/>
    <property type="molecule type" value="Genomic_DNA"/>
</dbReference>
<comment type="caution">
    <text evidence="4">The sequence shown here is derived from an EMBL/GenBank/DDBJ whole genome shotgun (WGS) entry which is preliminary data.</text>
</comment>
<proteinExistence type="predicted"/>
<gene>
    <name evidence="4" type="ORF">IU449_27420</name>
</gene>
<dbReference type="PROSITE" id="PS51898">
    <property type="entry name" value="TYR_RECOMBINASE"/>
    <property type="match status" value="1"/>
</dbReference>
<reference evidence="4 5" key="1">
    <citation type="submission" date="2020-10" db="EMBL/GenBank/DDBJ databases">
        <title>Identification of Nocardia species via Next-generation sequencing and recognition of intraspecies genetic diversity.</title>
        <authorList>
            <person name="Li P."/>
            <person name="Li P."/>
            <person name="Lu B."/>
        </authorList>
    </citation>
    <scope>NUCLEOTIDE SEQUENCE [LARGE SCALE GENOMIC DNA]</scope>
    <source>
        <strain evidence="4 5">BJ06-0143</strain>
    </source>
</reference>
<dbReference type="Gene3D" id="1.10.443.10">
    <property type="entry name" value="Intergrase catalytic core"/>
    <property type="match status" value="1"/>
</dbReference>